<proteinExistence type="inferred from homology"/>
<dbReference type="PIRSF" id="PIRSF000441">
    <property type="entry name" value="CysE"/>
    <property type="match status" value="1"/>
</dbReference>
<keyword evidence="2 5" id="KW-0808">Transferase</keyword>
<dbReference type="InterPro" id="IPR005881">
    <property type="entry name" value="Ser_O-AcTrfase"/>
</dbReference>
<dbReference type="EC" id="2.3.1.30" evidence="5"/>
<evidence type="ECO:0000256" key="5">
    <source>
        <dbReference type="PIRNR" id="PIRNR000441"/>
    </source>
</evidence>
<comment type="similarity">
    <text evidence="1 5">Belongs to the transferase hexapeptide repeat family.</text>
</comment>
<dbReference type="EMBL" id="MJBR01000001">
    <property type="protein sequence ID" value="OEY73946.1"/>
    <property type="molecule type" value="Genomic_DNA"/>
</dbReference>
<name>A0A2N0U5F6_9FLAO</name>
<dbReference type="InterPro" id="IPR001451">
    <property type="entry name" value="Hexapep"/>
</dbReference>
<evidence type="ECO:0000313" key="7">
    <source>
        <dbReference type="EMBL" id="PKD22146.1"/>
    </source>
</evidence>
<reference evidence="7 9" key="1">
    <citation type="submission" date="2015-10" db="EMBL/GenBank/DDBJ databases">
        <title>Draft genome sequence of Salegentibacter salinarum KCTC 12975.</title>
        <authorList>
            <person name="Lin W."/>
            <person name="Zheng Q."/>
        </authorList>
    </citation>
    <scope>NUCLEOTIDE SEQUENCE [LARGE SCALE GENOMIC DNA]</scope>
    <source>
        <strain evidence="7 9">KCTC 12974</strain>
    </source>
</reference>
<evidence type="ECO:0000313" key="9">
    <source>
        <dbReference type="Proteomes" id="UP000232533"/>
    </source>
</evidence>
<comment type="caution">
    <text evidence="7">The sequence shown here is derived from an EMBL/GenBank/DDBJ whole genome shotgun (WGS) entry which is preliminary data.</text>
</comment>
<dbReference type="AlphaFoldDB" id="A0A2N0U5F6"/>
<dbReference type="PANTHER" id="PTHR42811">
    <property type="entry name" value="SERINE ACETYLTRANSFERASE"/>
    <property type="match status" value="1"/>
</dbReference>
<dbReference type="GO" id="GO:0005737">
    <property type="term" value="C:cytoplasm"/>
    <property type="evidence" value="ECO:0007669"/>
    <property type="project" value="InterPro"/>
</dbReference>
<evidence type="ECO:0000256" key="3">
    <source>
        <dbReference type="ARBA" id="ARBA00022737"/>
    </source>
</evidence>
<comment type="catalytic activity">
    <reaction evidence="5">
        <text>L-serine + acetyl-CoA = O-acetyl-L-serine + CoA</text>
        <dbReference type="Rhea" id="RHEA:24560"/>
        <dbReference type="ChEBI" id="CHEBI:33384"/>
        <dbReference type="ChEBI" id="CHEBI:57287"/>
        <dbReference type="ChEBI" id="CHEBI:57288"/>
        <dbReference type="ChEBI" id="CHEBI:58340"/>
        <dbReference type="EC" id="2.3.1.30"/>
    </reaction>
</comment>
<dbReference type="CDD" id="cd03354">
    <property type="entry name" value="LbH_SAT"/>
    <property type="match status" value="1"/>
</dbReference>
<dbReference type="RefSeq" id="WP_070052497.1">
    <property type="nucleotide sequence ID" value="NZ_FVZF01000001.1"/>
</dbReference>
<dbReference type="Pfam" id="PF00132">
    <property type="entry name" value="Hexapep"/>
    <property type="match status" value="1"/>
</dbReference>
<keyword evidence="4 5" id="KW-0012">Acyltransferase</keyword>
<dbReference type="SUPFAM" id="SSF51161">
    <property type="entry name" value="Trimeric LpxA-like enzymes"/>
    <property type="match status" value="1"/>
</dbReference>
<dbReference type="InterPro" id="IPR011004">
    <property type="entry name" value="Trimer_LpxA-like_sf"/>
</dbReference>
<protein>
    <recommendedName>
        <fullName evidence="5">Serine acetyltransferase</fullName>
        <ecNumber evidence="5">2.3.1.30</ecNumber>
    </recommendedName>
</protein>
<keyword evidence="8" id="KW-1185">Reference proteome</keyword>
<dbReference type="EMBL" id="LKTR01000001">
    <property type="protein sequence ID" value="PKD22146.1"/>
    <property type="molecule type" value="Genomic_DNA"/>
</dbReference>
<dbReference type="OrthoDB" id="9814490at2"/>
<gene>
    <name evidence="7" type="ORF">APR40_00535</name>
    <name evidence="6" type="ORF">BHS39_00535</name>
</gene>
<accession>A0A2N0U5F6</accession>
<dbReference type="Proteomes" id="UP000232533">
    <property type="component" value="Unassembled WGS sequence"/>
</dbReference>
<dbReference type="GO" id="GO:0006535">
    <property type="term" value="P:cysteine biosynthetic process from serine"/>
    <property type="evidence" value="ECO:0007669"/>
    <property type="project" value="InterPro"/>
</dbReference>
<organism evidence="7 9">
    <name type="scientific">Salegentibacter salarius</name>
    <dbReference type="NCBI Taxonomy" id="435906"/>
    <lineage>
        <taxon>Bacteria</taxon>
        <taxon>Pseudomonadati</taxon>
        <taxon>Bacteroidota</taxon>
        <taxon>Flavobacteriia</taxon>
        <taxon>Flavobacteriales</taxon>
        <taxon>Flavobacteriaceae</taxon>
        <taxon>Salegentibacter</taxon>
    </lineage>
</organism>
<evidence type="ECO:0000313" key="6">
    <source>
        <dbReference type="EMBL" id="OEY73946.1"/>
    </source>
</evidence>
<keyword evidence="3" id="KW-0677">Repeat</keyword>
<evidence type="ECO:0000256" key="2">
    <source>
        <dbReference type="ARBA" id="ARBA00022679"/>
    </source>
</evidence>
<dbReference type="PROSITE" id="PS00101">
    <property type="entry name" value="HEXAPEP_TRANSFERASES"/>
    <property type="match status" value="1"/>
</dbReference>
<reference evidence="6 8" key="2">
    <citation type="submission" date="2016-09" db="EMBL/GenBank/DDBJ databases">
        <title>Genome Sequence of Salegentibacter salarius,Isolated from a Marine Solar Saltern of the Yellow Sea in South Korea.</title>
        <authorList>
            <person name="Zheng Q."/>
            <person name="Liu Y."/>
        </authorList>
    </citation>
    <scope>NUCLEOTIDE SEQUENCE [LARGE SCALE GENOMIC DNA]</scope>
    <source>
        <strain evidence="6 8">KCTC 12974</strain>
    </source>
</reference>
<dbReference type="GO" id="GO:0009001">
    <property type="term" value="F:serine O-acetyltransferase activity"/>
    <property type="evidence" value="ECO:0007669"/>
    <property type="project" value="UniProtKB-EC"/>
</dbReference>
<evidence type="ECO:0000256" key="1">
    <source>
        <dbReference type="ARBA" id="ARBA00007274"/>
    </source>
</evidence>
<evidence type="ECO:0000313" key="8">
    <source>
        <dbReference type="Proteomes" id="UP000176009"/>
    </source>
</evidence>
<sequence length="195" mass="21901">MIKKPVKEEILADLYRSRPERLSKKGIIKVILSDPCVRYMFAYRLASSYHKTHFYGFFSRVWLHFLKPKFNIQIYLGAKIGKGFKLNHYGHILINQCVKIGENCNVAQGVSIGNVSRGRLKGCPTIGDRVWIGPNAVVVGKINIGDDVLIAPLTYVNMDLPDGAVVSGNPCKIHNYNGSGVYVKNVYEPQNYNKV</sequence>
<dbReference type="InterPro" id="IPR018357">
    <property type="entry name" value="Hexapep_transf_CS"/>
</dbReference>
<dbReference type="Proteomes" id="UP000176009">
    <property type="component" value="Unassembled WGS sequence"/>
</dbReference>
<evidence type="ECO:0000256" key="4">
    <source>
        <dbReference type="ARBA" id="ARBA00023315"/>
    </source>
</evidence>
<dbReference type="Gene3D" id="2.160.10.10">
    <property type="entry name" value="Hexapeptide repeat proteins"/>
    <property type="match status" value="1"/>
</dbReference>
<dbReference type="InterPro" id="IPR045304">
    <property type="entry name" value="LbH_SAT"/>
</dbReference>